<organism evidence="1">
    <name type="scientific">Anopheles sinensis</name>
    <name type="common">Mosquito</name>
    <dbReference type="NCBI Taxonomy" id="74873"/>
    <lineage>
        <taxon>Eukaryota</taxon>
        <taxon>Metazoa</taxon>
        <taxon>Ecdysozoa</taxon>
        <taxon>Arthropoda</taxon>
        <taxon>Hexapoda</taxon>
        <taxon>Insecta</taxon>
        <taxon>Pterygota</taxon>
        <taxon>Neoptera</taxon>
        <taxon>Endopterygota</taxon>
        <taxon>Diptera</taxon>
        <taxon>Nematocera</taxon>
        <taxon>Culicoidea</taxon>
        <taxon>Culicidae</taxon>
        <taxon>Anophelinae</taxon>
        <taxon>Anopheles</taxon>
    </lineage>
</organism>
<evidence type="ECO:0000313" key="2">
    <source>
        <dbReference type="EnsemblMetazoa" id="ASIC004155-PA"/>
    </source>
</evidence>
<dbReference type="Proteomes" id="UP000030765">
    <property type="component" value="Unassembled WGS sequence"/>
</dbReference>
<dbReference type="EnsemblMetazoa" id="ASIC004155-RA">
    <property type="protein sequence ID" value="ASIC004155-PA"/>
    <property type="gene ID" value="ASIC004155"/>
</dbReference>
<protein>
    <submittedName>
        <fullName evidence="1 2">Uncharacterized protein</fullName>
    </submittedName>
</protein>
<reference evidence="1 3" key="1">
    <citation type="journal article" date="2014" name="BMC Genomics">
        <title>Genome sequence of Anopheles sinensis provides insight into genetics basis of mosquito competence for malaria parasites.</title>
        <authorList>
            <person name="Zhou D."/>
            <person name="Zhang D."/>
            <person name="Ding G."/>
            <person name="Shi L."/>
            <person name="Hou Q."/>
            <person name="Ye Y."/>
            <person name="Xu Y."/>
            <person name="Zhou H."/>
            <person name="Xiong C."/>
            <person name="Li S."/>
            <person name="Yu J."/>
            <person name="Hong S."/>
            <person name="Yu X."/>
            <person name="Zou P."/>
            <person name="Chen C."/>
            <person name="Chang X."/>
            <person name="Wang W."/>
            <person name="Lv Y."/>
            <person name="Sun Y."/>
            <person name="Ma L."/>
            <person name="Shen B."/>
            <person name="Zhu C."/>
        </authorList>
    </citation>
    <scope>NUCLEOTIDE SEQUENCE [LARGE SCALE GENOMIC DNA]</scope>
</reference>
<gene>
    <name evidence="1" type="ORF">ZHAS_00004155</name>
</gene>
<reference evidence="2" key="2">
    <citation type="submission" date="2020-05" db="UniProtKB">
        <authorList>
            <consortium name="EnsemblMetazoa"/>
        </authorList>
    </citation>
    <scope>IDENTIFICATION</scope>
</reference>
<dbReference type="EMBL" id="KE524808">
    <property type="protein sequence ID" value="KFB36958.1"/>
    <property type="molecule type" value="Genomic_DNA"/>
</dbReference>
<sequence>MAGQGRKEKAFRFSSLLIELQAARVGLGALAEGDYFEDIIRFSEYFRAGLHNERRDVGMCNAREGRTGNTKSRTLRAAVCGKRSAANVLERQEKGPTGKPKKRLNGRNAKQFVSVPDAATLYTPSGLPVLVAQDSNCYGDT</sequence>
<dbReference type="EMBL" id="ATLV01012683">
    <property type="status" value="NOT_ANNOTATED_CDS"/>
    <property type="molecule type" value="Genomic_DNA"/>
</dbReference>
<name>A0A084VG64_ANOSI</name>
<proteinExistence type="predicted"/>
<keyword evidence="3" id="KW-1185">Reference proteome</keyword>
<accession>A0A084VG64</accession>
<dbReference type="AlphaFoldDB" id="A0A084VG64"/>
<evidence type="ECO:0000313" key="1">
    <source>
        <dbReference type="EMBL" id="KFB36958.1"/>
    </source>
</evidence>
<dbReference type="VEuPathDB" id="VectorBase:ASIC004155"/>
<evidence type="ECO:0000313" key="3">
    <source>
        <dbReference type="Proteomes" id="UP000030765"/>
    </source>
</evidence>